<dbReference type="GeneID" id="20647768"/>
<keyword evidence="3" id="KW-1185">Reference proteome</keyword>
<dbReference type="Proteomes" id="UP000002640">
    <property type="component" value="Unassembled WGS sequence"/>
</dbReference>
<name>G5A589_PHYSP</name>
<dbReference type="EMBL" id="JH159160">
    <property type="protein sequence ID" value="EGZ09274.1"/>
    <property type="molecule type" value="Genomic_DNA"/>
</dbReference>
<sequence>MQGTGHGWSAVISYSNRRAKKSAPETPGVPNPAGTTRAKQQQTQQEPASKRKMVTKPKSSLPSGANDFKLLKTYLEGQASLNLVIELAIRLREKACNRRYEAFCERYRNQEGASLRTITRGEWEATERLPKRYGGYHGEWNLQEINEAANLMIELKDWIVTKRLPQREVEQRLMAFDLAKTLPKYDPTSDQGVSASVATAGVDRRTFKDIVSGPAYAETNAKPELTA</sequence>
<evidence type="ECO:0000256" key="1">
    <source>
        <dbReference type="SAM" id="MobiDB-lite"/>
    </source>
</evidence>
<accession>G5A589</accession>
<gene>
    <name evidence="2" type="ORF">PHYSODRAFT_339626</name>
</gene>
<dbReference type="InParanoid" id="G5A589"/>
<feature type="region of interest" description="Disordered" evidence="1">
    <location>
        <begin position="1"/>
        <end position="62"/>
    </location>
</feature>
<proteinExistence type="predicted"/>
<evidence type="ECO:0000313" key="3">
    <source>
        <dbReference type="Proteomes" id="UP000002640"/>
    </source>
</evidence>
<organism evidence="2 3">
    <name type="scientific">Phytophthora sojae (strain P6497)</name>
    <name type="common">Soybean stem and root rot agent</name>
    <name type="synonym">Phytophthora megasperma f. sp. glycines</name>
    <dbReference type="NCBI Taxonomy" id="1094619"/>
    <lineage>
        <taxon>Eukaryota</taxon>
        <taxon>Sar</taxon>
        <taxon>Stramenopiles</taxon>
        <taxon>Oomycota</taxon>
        <taxon>Peronosporomycetes</taxon>
        <taxon>Peronosporales</taxon>
        <taxon>Peronosporaceae</taxon>
        <taxon>Phytophthora</taxon>
    </lineage>
</organism>
<dbReference type="AlphaFoldDB" id="G5A589"/>
<protein>
    <submittedName>
        <fullName evidence="2">Uncharacterized protein</fullName>
    </submittedName>
</protein>
<reference evidence="2 3" key="1">
    <citation type="journal article" date="2006" name="Science">
        <title>Phytophthora genome sequences uncover evolutionary origins and mechanisms of pathogenesis.</title>
        <authorList>
            <person name="Tyler B.M."/>
            <person name="Tripathy S."/>
            <person name="Zhang X."/>
            <person name="Dehal P."/>
            <person name="Jiang R.H."/>
            <person name="Aerts A."/>
            <person name="Arredondo F.D."/>
            <person name="Baxter L."/>
            <person name="Bensasson D."/>
            <person name="Beynon J.L."/>
            <person name="Chapman J."/>
            <person name="Damasceno C.M."/>
            <person name="Dorrance A.E."/>
            <person name="Dou D."/>
            <person name="Dickerman A.W."/>
            <person name="Dubchak I.L."/>
            <person name="Garbelotto M."/>
            <person name="Gijzen M."/>
            <person name="Gordon S.G."/>
            <person name="Govers F."/>
            <person name="Grunwald N.J."/>
            <person name="Huang W."/>
            <person name="Ivors K.L."/>
            <person name="Jones R.W."/>
            <person name="Kamoun S."/>
            <person name="Krampis K."/>
            <person name="Lamour K.H."/>
            <person name="Lee M.K."/>
            <person name="McDonald W.H."/>
            <person name="Medina M."/>
            <person name="Meijer H.J."/>
            <person name="Nordberg E.K."/>
            <person name="Maclean D.J."/>
            <person name="Ospina-Giraldo M.D."/>
            <person name="Morris P.F."/>
            <person name="Phuntumart V."/>
            <person name="Putnam N.H."/>
            <person name="Rash S."/>
            <person name="Rose J.K."/>
            <person name="Sakihama Y."/>
            <person name="Salamov A.A."/>
            <person name="Savidor A."/>
            <person name="Scheuring C.F."/>
            <person name="Smith B.M."/>
            <person name="Sobral B.W."/>
            <person name="Terry A."/>
            <person name="Torto-Alalibo T.A."/>
            <person name="Win J."/>
            <person name="Xu Z."/>
            <person name="Zhang H."/>
            <person name="Grigoriev I.V."/>
            <person name="Rokhsar D.S."/>
            <person name="Boore J.L."/>
        </authorList>
    </citation>
    <scope>NUCLEOTIDE SEQUENCE [LARGE SCALE GENOMIC DNA]</scope>
    <source>
        <strain evidence="2 3">P6497</strain>
    </source>
</reference>
<evidence type="ECO:0000313" key="2">
    <source>
        <dbReference type="EMBL" id="EGZ09274.1"/>
    </source>
</evidence>
<dbReference type="RefSeq" id="XP_009535907.1">
    <property type="nucleotide sequence ID" value="XM_009537612.1"/>
</dbReference>
<dbReference type="KEGG" id="psoj:PHYSODRAFT_339626"/>
<feature type="compositionally biased region" description="Polar residues" evidence="1">
    <location>
        <begin position="33"/>
        <end position="47"/>
    </location>
</feature>